<organism evidence="3 4">
    <name type="scientific">Aneurinibacillus thermoaerophilus</name>
    <dbReference type="NCBI Taxonomy" id="143495"/>
    <lineage>
        <taxon>Bacteria</taxon>
        <taxon>Bacillati</taxon>
        <taxon>Bacillota</taxon>
        <taxon>Bacilli</taxon>
        <taxon>Bacillales</taxon>
        <taxon>Paenibacillaceae</taxon>
        <taxon>Aneurinibacillus group</taxon>
        <taxon>Aneurinibacillus</taxon>
    </lineage>
</organism>
<evidence type="ECO:0000313" key="3">
    <source>
        <dbReference type="EMBL" id="SDG77561.1"/>
    </source>
</evidence>
<dbReference type="Pfam" id="PF00395">
    <property type="entry name" value="SLH"/>
    <property type="match status" value="1"/>
</dbReference>
<gene>
    <name evidence="2" type="ORF">K3F53_04875</name>
    <name evidence="3" type="ORF">SAMN04489735_1002263</name>
</gene>
<dbReference type="EMBL" id="FNDE01000002">
    <property type="protein sequence ID" value="SDG77561.1"/>
    <property type="molecule type" value="Genomic_DNA"/>
</dbReference>
<evidence type="ECO:0000259" key="1">
    <source>
        <dbReference type="PROSITE" id="PS51272"/>
    </source>
</evidence>
<feature type="domain" description="SLH" evidence="1">
    <location>
        <begin position="634"/>
        <end position="696"/>
    </location>
</feature>
<evidence type="ECO:0000313" key="5">
    <source>
        <dbReference type="Proteomes" id="UP000826616"/>
    </source>
</evidence>
<dbReference type="GeneID" id="97140693"/>
<evidence type="ECO:0000313" key="4">
    <source>
        <dbReference type="Proteomes" id="UP000198956"/>
    </source>
</evidence>
<accession>A0A1G7X0A5</accession>
<dbReference type="OrthoDB" id="2473368at2"/>
<dbReference type="PROSITE" id="PS51272">
    <property type="entry name" value="SLH"/>
    <property type="match status" value="1"/>
</dbReference>
<dbReference type="Pfam" id="PF16244">
    <property type="entry name" value="DUF4901"/>
    <property type="match status" value="2"/>
</dbReference>
<keyword evidence="5" id="KW-1185">Reference proteome</keyword>
<reference evidence="3 4" key="1">
    <citation type="submission" date="2016-10" db="EMBL/GenBank/DDBJ databases">
        <authorList>
            <person name="de Groot N.N."/>
        </authorList>
    </citation>
    <scope>NUCLEOTIDE SEQUENCE [LARGE SCALE GENOMIC DNA]</scope>
    <source>
        <strain evidence="3 4">L 420-91</strain>
    </source>
</reference>
<evidence type="ECO:0000313" key="2">
    <source>
        <dbReference type="EMBL" id="QYY43577.1"/>
    </source>
</evidence>
<sequence>MKKEKKWTSSLLAVSLIAGGILPYNVMAAEVKADSATPFVQSQPIKTAKISREEALRIAQTVISIPAGYRNDQVELENNKAIGRTLWHLSWNLGQPGDDYGHINILIDAQDGTILGMDRWSRDMERRNVLPGKIDTANLLTEAKAFVSKHYGAYANELKFDETSLDSFKRGVSGMENTLVFTRQHDGIPVFDQGVRFTYDKRGKLQRLEFNWHNKLQFESNKGIKSEAEILQSVERDLELELAYLPNGSRPGGKIALAYAPKLKTSNDTYSVIPNFIIDAKTGKQLSMVDGKELTSASGLKSVLSTSPTSPPANMHLNEAGAIEKVKELGLVDKSLEIQQRSYREETSPYERKIWELFWQSKDGSDKHIYVSLDAQTGELISLNRYDTRYGMKMEKPEQVKVNVTAQQAEKTAEAFVRKVLPGRLSNLYTMEASPNYFGTDTNKIMSYDVSFVRKENGIRVVGEGATVTVDAETGEIVNYNMNWSKSELPDIGTIISPEQAKKKIMSLLKAELGYYTFPPFFSLSADQIRKAKPVYQISIKTKGQTDDAGLSYLDAKTGEWKSDGIQKINDSTQPVTDIAGHPLQKELQEMVDANLLEVKDGKVNPDQKLTRGELLKVFYIAARQPYDYYNPQQDSFFSDVKEESEYRQAAEWALQNRLLSREDKMLRPNEPATREFLAELIVRGLGYDKLAAKEGVFESKFKDEAAIQKRGNAALVTRLHIMEANSKGEFEPARQVTKAEAAVAIYRYLQTKELFAD</sequence>
<dbReference type="Proteomes" id="UP000826616">
    <property type="component" value="Chromosome"/>
</dbReference>
<dbReference type="InterPro" id="IPR032599">
    <property type="entry name" value="YcdB/YcdC_rep_domain"/>
</dbReference>
<dbReference type="Proteomes" id="UP000198956">
    <property type="component" value="Unassembled WGS sequence"/>
</dbReference>
<proteinExistence type="predicted"/>
<reference evidence="2 5" key="2">
    <citation type="submission" date="2021-08" db="EMBL/GenBank/DDBJ databases">
        <title>Complete genome sequence of the strain Aneurinibacillus thermoaerophilus CCM 8960.</title>
        <authorList>
            <person name="Musilova J."/>
            <person name="Kourilova X."/>
            <person name="Pernicova I."/>
            <person name="Bezdicek M."/>
            <person name="Lengerova M."/>
            <person name="Obruca S."/>
            <person name="Sedlar K."/>
        </authorList>
    </citation>
    <scope>NUCLEOTIDE SEQUENCE [LARGE SCALE GENOMIC DNA]</scope>
    <source>
        <strain evidence="2 5">CCM 8960</strain>
    </source>
</reference>
<dbReference type="RefSeq" id="WP_057899580.1">
    <property type="nucleotide sequence ID" value="NZ_CP080764.1"/>
</dbReference>
<name>A0A1G7X0A5_ANETH</name>
<dbReference type="InterPro" id="IPR001119">
    <property type="entry name" value="SLH_dom"/>
</dbReference>
<protein>
    <submittedName>
        <fullName evidence="3">S-layer homology domain-containing protein</fullName>
    </submittedName>
</protein>
<dbReference type="EMBL" id="CP080764">
    <property type="protein sequence ID" value="QYY43577.1"/>
    <property type="molecule type" value="Genomic_DNA"/>
</dbReference>
<dbReference type="AlphaFoldDB" id="A0A1G7X0A5"/>